<dbReference type="InterPro" id="IPR005627">
    <property type="entry name" value="CutC-like"/>
</dbReference>
<evidence type="ECO:0000313" key="3">
    <source>
        <dbReference type="EMBL" id="NYG60045.1"/>
    </source>
</evidence>
<dbReference type="GO" id="GO:0005507">
    <property type="term" value="F:copper ion binding"/>
    <property type="evidence" value="ECO:0007669"/>
    <property type="project" value="TreeGrafter"/>
</dbReference>
<protein>
    <recommendedName>
        <fullName evidence="2">Copper homeostasis protein cutC homolog</fullName>
    </recommendedName>
</protein>
<sequence length="225" mass="23997">MSLLLEIAVHGPRDVFGAQEGGADRLLLTGAKGMSPDLTEASALLRESDLPVRVMLRLNDSWTTTGGEFTRLVGLAQEYVALGAEGVAFGFLDSDLEVDTGTCTALAEAITGIPWTFHEAVDACLDSRRAWRRLHGIPGLDAVLASGSPQGLSHGYEDLLAQAQASPESAALMLPGHGLLPEHVPWLARAGVRQVHVGRQVRPGASYKAYVDAGHVRSWRLLLDS</sequence>
<dbReference type="InterPro" id="IPR036822">
    <property type="entry name" value="CutC-like_dom_sf"/>
</dbReference>
<dbReference type="SUPFAM" id="SSF110395">
    <property type="entry name" value="CutC-like"/>
    <property type="match status" value="1"/>
</dbReference>
<dbReference type="Pfam" id="PF03932">
    <property type="entry name" value="CutC"/>
    <property type="match status" value="1"/>
</dbReference>
<evidence type="ECO:0000256" key="2">
    <source>
        <dbReference type="ARBA" id="ARBA00019014"/>
    </source>
</evidence>
<accession>A0A7Y9UW13</accession>
<name>A0A7Y9UW13_9ACTN</name>
<dbReference type="AlphaFoldDB" id="A0A7Y9UW13"/>
<evidence type="ECO:0000313" key="4">
    <source>
        <dbReference type="Proteomes" id="UP000540656"/>
    </source>
</evidence>
<comment type="similarity">
    <text evidence="1">Belongs to the CutC family.</text>
</comment>
<evidence type="ECO:0000256" key="1">
    <source>
        <dbReference type="ARBA" id="ARBA00007768"/>
    </source>
</evidence>
<dbReference type="Gene3D" id="3.20.20.380">
    <property type="entry name" value="Copper homeostasis (CutC) domain"/>
    <property type="match status" value="1"/>
</dbReference>
<keyword evidence="4" id="KW-1185">Reference proteome</keyword>
<dbReference type="Proteomes" id="UP000540656">
    <property type="component" value="Unassembled WGS sequence"/>
</dbReference>
<dbReference type="PANTHER" id="PTHR12598:SF0">
    <property type="entry name" value="COPPER HOMEOSTASIS PROTEIN CUTC HOMOLOG"/>
    <property type="match status" value="1"/>
</dbReference>
<dbReference type="RefSeq" id="WP_179503027.1">
    <property type="nucleotide sequence ID" value="NZ_JACCAA010000001.1"/>
</dbReference>
<reference evidence="3 4" key="1">
    <citation type="submission" date="2020-07" db="EMBL/GenBank/DDBJ databases">
        <title>Sequencing the genomes of 1000 actinobacteria strains.</title>
        <authorList>
            <person name="Klenk H.-P."/>
        </authorList>
    </citation>
    <scope>NUCLEOTIDE SEQUENCE [LARGE SCALE GENOMIC DNA]</scope>
    <source>
        <strain evidence="3 4">DSM 23819</strain>
    </source>
</reference>
<organism evidence="3 4">
    <name type="scientific">Nocardioides daedukensis</name>
    <dbReference type="NCBI Taxonomy" id="634462"/>
    <lineage>
        <taxon>Bacteria</taxon>
        <taxon>Bacillati</taxon>
        <taxon>Actinomycetota</taxon>
        <taxon>Actinomycetes</taxon>
        <taxon>Propionibacteriales</taxon>
        <taxon>Nocardioidaceae</taxon>
        <taxon>Nocardioides</taxon>
    </lineage>
</organism>
<comment type="caution">
    <text evidence="3">The sequence shown here is derived from an EMBL/GenBank/DDBJ whole genome shotgun (WGS) entry which is preliminary data.</text>
</comment>
<dbReference type="EMBL" id="JACCAA010000001">
    <property type="protein sequence ID" value="NYG60045.1"/>
    <property type="molecule type" value="Genomic_DNA"/>
</dbReference>
<gene>
    <name evidence="3" type="ORF">BJ980_002968</name>
</gene>
<proteinExistence type="inferred from homology"/>
<dbReference type="PANTHER" id="PTHR12598">
    <property type="entry name" value="COPPER HOMEOSTASIS PROTEIN CUTC"/>
    <property type="match status" value="1"/>
</dbReference>